<dbReference type="Pfam" id="PF14230">
    <property type="entry name" value="DUF4333"/>
    <property type="match status" value="1"/>
</dbReference>
<comment type="caution">
    <text evidence="3">The sequence shown here is derived from an EMBL/GenBank/DDBJ whole genome shotgun (WGS) entry which is preliminary data.</text>
</comment>
<proteinExistence type="predicted"/>
<reference evidence="3 4" key="1">
    <citation type="submission" date="2021-02" db="EMBL/GenBank/DDBJ databases">
        <title>Actinophytocola xerophila sp. nov., isolated from soil of cotton cropping field.</title>
        <authorList>
            <person name="Huang R."/>
            <person name="Chen X."/>
            <person name="Ge X."/>
            <person name="Liu W."/>
        </authorList>
    </citation>
    <scope>NUCLEOTIDE SEQUENCE [LARGE SCALE GENOMIC DNA]</scope>
    <source>
        <strain evidence="3 4">S1-96</strain>
    </source>
</reference>
<dbReference type="RefSeq" id="WP_260190984.1">
    <property type="nucleotide sequence ID" value="NZ_JAFFZE010000009.1"/>
</dbReference>
<feature type="signal peptide" evidence="1">
    <location>
        <begin position="1"/>
        <end position="17"/>
    </location>
</feature>
<dbReference type="Proteomes" id="UP001156441">
    <property type="component" value="Unassembled WGS sequence"/>
</dbReference>
<keyword evidence="4" id="KW-1185">Reference proteome</keyword>
<dbReference type="EMBL" id="JAFFZE010000009">
    <property type="protein sequence ID" value="MCT2583627.1"/>
    <property type="molecule type" value="Genomic_DNA"/>
</dbReference>
<evidence type="ECO:0000259" key="2">
    <source>
        <dbReference type="Pfam" id="PF14230"/>
    </source>
</evidence>
<accession>A0ABT2J6Y9</accession>
<keyword evidence="1" id="KW-0732">Signal</keyword>
<evidence type="ECO:0000313" key="4">
    <source>
        <dbReference type="Proteomes" id="UP001156441"/>
    </source>
</evidence>
<dbReference type="InterPro" id="IPR025637">
    <property type="entry name" value="DUF4333"/>
</dbReference>
<feature type="domain" description="DUF4333" evidence="2">
    <location>
        <begin position="53"/>
        <end position="103"/>
    </location>
</feature>
<dbReference type="PROSITE" id="PS51257">
    <property type="entry name" value="PROKAR_LIPOPROTEIN"/>
    <property type="match status" value="1"/>
</dbReference>
<feature type="chain" id="PRO_5046388837" evidence="1">
    <location>
        <begin position="18"/>
        <end position="111"/>
    </location>
</feature>
<evidence type="ECO:0000256" key="1">
    <source>
        <dbReference type="SAM" id="SignalP"/>
    </source>
</evidence>
<name>A0ABT2J6Y9_9PSEU</name>
<gene>
    <name evidence="3" type="ORF">JT362_10915</name>
</gene>
<sequence length="111" mass="11845">MRRRLVGLLVVPVFVLAGCGAEDAVNLPDVPDVPDIEMPNLDVLNEGVLEGANGVKEFLAQEYDLTDVGSVDCPGELALQFDCNVSVAGEEKTVTVTVLNENGEFEVSEPK</sequence>
<organism evidence="3 4">
    <name type="scientific">Actinophytocola gossypii</name>
    <dbReference type="NCBI Taxonomy" id="2812003"/>
    <lineage>
        <taxon>Bacteria</taxon>
        <taxon>Bacillati</taxon>
        <taxon>Actinomycetota</taxon>
        <taxon>Actinomycetes</taxon>
        <taxon>Pseudonocardiales</taxon>
        <taxon>Pseudonocardiaceae</taxon>
    </lineage>
</organism>
<protein>
    <submittedName>
        <fullName evidence="3">DUF4333 domain-containing protein</fullName>
    </submittedName>
</protein>
<evidence type="ECO:0000313" key="3">
    <source>
        <dbReference type="EMBL" id="MCT2583627.1"/>
    </source>
</evidence>